<organism evidence="2">
    <name type="scientific">Oppiella nova</name>
    <dbReference type="NCBI Taxonomy" id="334625"/>
    <lineage>
        <taxon>Eukaryota</taxon>
        <taxon>Metazoa</taxon>
        <taxon>Ecdysozoa</taxon>
        <taxon>Arthropoda</taxon>
        <taxon>Chelicerata</taxon>
        <taxon>Arachnida</taxon>
        <taxon>Acari</taxon>
        <taxon>Acariformes</taxon>
        <taxon>Sarcoptiformes</taxon>
        <taxon>Oribatida</taxon>
        <taxon>Brachypylina</taxon>
        <taxon>Oppioidea</taxon>
        <taxon>Oppiidae</taxon>
        <taxon>Oppiella</taxon>
    </lineage>
</organism>
<dbReference type="PANTHER" id="PTHR12334:SF6">
    <property type="entry name" value="BAG FAMILY MOLECULAR CHAPERONE REGULATOR 2"/>
    <property type="match status" value="1"/>
</dbReference>
<dbReference type="GO" id="GO:0050821">
    <property type="term" value="P:protein stabilization"/>
    <property type="evidence" value="ECO:0007669"/>
    <property type="project" value="TreeGrafter"/>
</dbReference>
<evidence type="ECO:0008006" key="4">
    <source>
        <dbReference type="Google" id="ProtNLM"/>
    </source>
</evidence>
<accession>A0A7R9MG91</accession>
<sequence length="286" mass="32229">MDGQSGDRNTSLPPVSTSCTIKRSFVKVTSTSKEFSSSSDSVPTLMVHRKDSFDKNHKILELRNRSESPQPVLRLKFSDNSSGYGSAASFSSIHNSLQKTPSVHCFINSSQQSSTVKKIERPTKSQMIRDSITNTLDQIDKRVAFLRETASELEDEKRKLYRVLNSIITSDQLDSIGEVEREEIKITSHGLLLRLDSVDINLKITRTVTQEKALENVNTFIDKLSDCVKNDRDCAKQLCQTYLSSCSSDHFKPLPVDEQFQKTVIGCSLDDQKKIKKKLQNIFSSL</sequence>
<reference evidence="2" key="1">
    <citation type="submission" date="2020-11" db="EMBL/GenBank/DDBJ databases">
        <authorList>
            <person name="Tran Van P."/>
        </authorList>
    </citation>
    <scope>NUCLEOTIDE SEQUENCE</scope>
</reference>
<keyword evidence="1" id="KW-0175">Coiled coil</keyword>
<dbReference type="AlphaFoldDB" id="A0A7R9MG91"/>
<evidence type="ECO:0000256" key="1">
    <source>
        <dbReference type="SAM" id="Coils"/>
    </source>
</evidence>
<feature type="coiled-coil region" evidence="1">
    <location>
        <begin position="136"/>
        <end position="163"/>
    </location>
</feature>
<dbReference type="GO" id="GO:0000774">
    <property type="term" value="F:adenyl-nucleotide exchange factor activity"/>
    <property type="evidence" value="ECO:0007669"/>
    <property type="project" value="InterPro"/>
</dbReference>
<dbReference type="OrthoDB" id="6284251at2759"/>
<dbReference type="EMBL" id="CAJPVJ010017992">
    <property type="protein sequence ID" value="CAG2176819.1"/>
    <property type="molecule type" value="Genomic_DNA"/>
</dbReference>
<dbReference type="Proteomes" id="UP000728032">
    <property type="component" value="Unassembled WGS sequence"/>
</dbReference>
<proteinExistence type="predicted"/>
<gene>
    <name evidence="2" type="ORF">ONB1V03_LOCUS16252</name>
</gene>
<dbReference type="GO" id="GO:0051087">
    <property type="term" value="F:protein-folding chaperone binding"/>
    <property type="evidence" value="ECO:0007669"/>
    <property type="project" value="InterPro"/>
</dbReference>
<keyword evidence="3" id="KW-1185">Reference proteome</keyword>
<protein>
    <recommendedName>
        <fullName evidence="4">BAG family molecular chaperone regulator 2</fullName>
    </recommendedName>
</protein>
<dbReference type="EMBL" id="OC932817">
    <property type="protein sequence ID" value="CAD7659657.1"/>
    <property type="molecule type" value="Genomic_DNA"/>
</dbReference>
<dbReference type="InterPro" id="IPR037689">
    <property type="entry name" value="BAG2"/>
</dbReference>
<name>A0A7R9MG91_9ACAR</name>
<dbReference type="Gene3D" id="1.20.58.890">
    <property type="match status" value="1"/>
</dbReference>
<evidence type="ECO:0000313" key="3">
    <source>
        <dbReference type="Proteomes" id="UP000728032"/>
    </source>
</evidence>
<evidence type="ECO:0000313" key="2">
    <source>
        <dbReference type="EMBL" id="CAD7659657.1"/>
    </source>
</evidence>
<dbReference type="PANTHER" id="PTHR12334">
    <property type="entry name" value="BAG FAMILY MOLECULAR CHAPERONE REGULATOR 2"/>
    <property type="match status" value="1"/>
</dbReference>